<evidence type="ECO:0000313" key="3">
    <source>
        <dbReference type="Proteomes" id="UP000305729"/>
    </source>
</evidence>
<organism evidence="2 3">
    <name type="scientific">Pseudoalteromonas rubra</name>
    <dbReference type="NCBI Taxonomy" id="43658"/>
    <lineage>
        <taxon>Bacteria</taxon>
        <taxon>Pseudomonadati</taxon>
        <taxon>Pseudomonadota</taxon>
        <taxon>Gammaproteobacteria</taxon>
        <taxon>Alteromonadales</taxon>
        <taxon>Pseudoalteromonadaceae</taxon>
        <taxon>Pseudoalteromonas</taxon>
    </lineage>
</organism>
<dbReference type="AlphaFoldDB" id="A0A5S3UUW2"/>
<accession>A0A5S3UUW2</accession>
<feature type="chain" id="PRO_5035280588" description="Secreted protein" evidence="1">
    <location>
        <begin position="19"/>
        <end position="87"/>
    </location>
</feature>
<reference evidence="2 3" key="1">
    <citation type="submission" date="2019-10" db="EMBL/GenBank/DDBJ databases">
        <title>Pseudoalteromonas rubra S4059.</title>
        <authorList>
            <person name="Paulsen S."/>
            <person name="Wang X."/>
        </authorList>
    </citation>
    <scope>NUCLEOTIDE SEQUENCE [LARGE SCALE GENOMIC DNA]</scope>
    <source>
        <strain evidence="2 3">S4059</strain>
    </source>
</reference>
<evidence type="ECO:0008006" key="4">
    <source>
        <dbReference type="Google" id="ProtNLM"/>
    </source>
</evidence>
<dbReference type="Proteomes" id="UP000305729">
    <property type="component" value="Chromosome 1"/>
</dbReference>
<dbReference type="PROSITE" id="PS51257">
    <property type="entry name" value="PROKAR_LIPOPROTEIN"/>
    <property type="match status" value="1"/>
</dbReference>
<dbReference type="EMBL" id="CP045429">
    <property type="protein sequence ID" value="QPB82383.1"/>
    <property type="molecule type" value="Genomic_DNA"/>
</dbReference>
<name>A0A5S3UUW2_9GAMM</name>
<dbReference type="RefSeq" id="WP_138538920.1">
    <property type="nucleotide sequence ID" value="NZ_CP045429.1"/>
</dbReference>
<gene>
    <name evidence="2" type="ORF">CWC22_005030</name>
</gene>
<evidence type="ECO:0000313" key="2">
    <source>
        <dbReference type="EMBL" id="QPB82383.1"/>
    </source>
</evidence>
<keyword evidence="1" id="KW-0732">Signal</keyword>
<proteinExistence type="predicted"/>
<feature type="signal peptide" evidence="1">
    <location>
        <begin position="1"/>
        <end position="18"/>
    </location>
</feature>
<sequence length="87" mass="9865">MKFYVSSLLLCFTFNAFASCTEAVDQIEFRMCVAEKSENSAIKLKEKQAKLLKKLSPGIKNQNLLMKLLNCSKSQLSHLSYIKNTNV</sequence>
<protein>
    <recommendedName>
        <fullName evidence="4">Secreted protein</fullName>
    </recommendedName>
</protein>
<evidence type="ECO:0000256" key="1">
    <source>
        <dbReference type="SAM" id="SignalP"/>
    </source>
</evidence>